<dbReference type="Gramene" id="OB07G25950.1">
    <property type="protein sequence ID" value="OB07G25950.1"/>
    <property type="gene ID" value="OB07G25950"/>
</dbReference>
<evidence type="ECO:0000256" key="1">
    <source>
        <dbReference type="ARBA" id="ARBA00022786"/>
    </source>
</evidence>
<reference evidence="4" key="1">
    <citation type="journal article" date="2013" name="Nat. Commun.">
        <title>Whole-genome sequencing of Oryza brachyantha reveals mechanisms underlying Oryza genome evolution.</title>
        <authorList>
            <person name="Chen J."/>
            <person name="Huang Q."/>
            <person name="Gao D."/>
            <person name="Wang J."/>
            <person name="Lang Y."/>
            <person name="Liu T."/>
            <person name="Li B."/>
            <person name="Bai Z."/>
            <person name="Luis Goicoechea J."/>
            <person name="Liang C."/>
            <person name="Chen C."/>
            <person name="Zhang W."/>
            <person name="Sun S."/>
            <person name="Liao Y."/>
            <person name="Zhang X."/>
            <person name="Yang L."/>
            <person name="Song C."/>
            <person name="Wang M."/>
            <person name="Shi J."/>
            <person name="Liu G."/>
            <person name="Liu J."/>
            <person name="Zhou H."/>
            <person name="Zhou W."/>
            <person name="Yu Q."/>
            <person name="An N."/>
            <person name="Chen Y."/>
            <person name="Cai Q."/>
            <person name="Wang B."/>
            <person name="Liu B."/>
            <person name="Min J."/>
            <person name="Huang Y."/>
            <person name="Wu H."/>
            <person name="Li Z."/>
            <person name="Zhang Y."/>
            <person name="Yin Y."/>
            <person name="Song W."/>
            <person name="Jiang J."/>
            <person name="Jackson S.A."/>
            <person name="Wing R.A."/>
            <person name="Wang J."/>
            <person name="Chen M."/>
        </authorList>
    </citation>
    <scope>NUCLEOTIDE SEQUENCE [LARGE SCALE GENOMIC DNA]</scope>
    <source>
        <strain evidence="4">cv. IRGC 101232</strain>
    </source>
</reference>
<dbReference type="SUPFAM" id="SSF48371">
    <property type="entry name" value="ARM repeat"/>
    <property type="match status" value="1"/>
</dbReference>
<dbReference type="Gene3D" id="1.25.10.10">
    <property type="entry name" value="Leucine-rich Repeat Variant"/>
    <property type="match status" value="2"/>
</dbReference>
<dbReference type="InterPro" id="IPR058678">
    <property type="entry name" value="ARM_PUB"/>
</dbReference>
<dbReference type="EnsemblPlants" id="OB07G25950.1">
    <property type="protein sequence ID" value="OB07G25950.1"/>
    <property type="gene ID" value="OB07G25950"/>
</dbReference>
<dbReference type="FunFam" id="1.25.10.10:FF:000322">
    <property type="entry name" value="U-box domain-containing protein 4"/>
    <property type="match status" value="1"/>
</dbReference>
<evidence type="ECO:0000313" key="5">
    <source>
        <dbReference type="Proteomes" id="UP000006038"/>
    </source>
</evidence>
<dbReference type="HOGENOM" id="CLU_641548_0_0_1"/>
<dbReference type="FunFam" id="1.25.10.10:FF:000308">
    <property type="entry name" value="U-box domain-containing protein 4"/>
    <property type="match status" value="1"/>
</dbReference>
<dbReference type="InterPro" id="IPR016024">
    <property type="entry name" value="ARM-type_fold"/>
</dbReference>
<reference evidence="4" key="2">
    <citation type="submission" date="2013-04" db="UniProtKB">
        <authorList>
            <consortium name="EnsemblPlants"/>
        </authorList>
    </citation>
    <scope>IDENTIFICATION</scope>
</reference>
<dbReference type="PROSITE" id="PS50176">
    <property type="entry name" value="ARM_REPEAT"/>
    <property type="match status" value="1"/>
</dbReference>
<dbReference type="InterPro" id="IPR011989">
    <property type="entry name" value="ARM-like"/>
</dbReference>
<dbReference type="OMA" id="TIFRTDC"/>
<feature type="domain" description="U-box" evidence="3">
    <location>
        <begin position="72"/>
        <end position="333"/>
    </location>
</feature>
<dbReference type="Pfam" id="PF25598">
    <property type="entry name" value="ARM_PUB"/>
    <property type="match status" value="1"/>
</dbReference>
<organism evidence="4">
    <name type="scientific">Oryza brachyantha</name>
    <name type="common">malo sina</name>
    <dbReference type="NCBI Taxonomy" id="4533"/>
    <lineage>
        <taxon>Eukaryota</taxon>
        <taxon>Viridiplantae</taxon>
        <taxon>Streptophyta</taxon>
        <taxon>Embryophyta</taxon>
        <taxon>Tracheophyta</taxon>
        <taxon>Spermatophyta</taxon>
        <taxon>Magnoliopsida</taxon>
        <taxon>Liliopsida</taxon>
        <taxon>Poales</taxon>
        <taxon>Poaceae</taxon>
        <taxon>BOP clade</taxon>
        <taxon>Oryzoideae</taxon>
        <taxon>Oryzeae</taxon>
        <taxon>Oryzinae</taxon>
        <taxon>Oryza</taxon>
    </lineage>
</organism>
<keyword evidence="5" id="KW-1185">Reference proteome</keyword>
<evidence type="ECO:0000313" key="4">
    <source>
        <dbReference type="EnsemblPlants" id="OB07G25950.1"/>
    </source>
</evidence>
<protein>
    <recommendedName>
        <fullName evidence="3">U-box domain-containing protein</fullName>
    </recommendedName>
</protein>
<dbReference type="PANTHER" id="PTHR23315:SF129">
    <property type="entry name" value="ARM REPEAT SUPERFAMILY PROTEIN"/>
    <property type="match status" value="1"/>
</dbReference>
<dbReference type="InterPro" id="IPR000225">
    <property type="entry name" value="Armadillo"/>
</dbReference>
<dbReference type="Proteomes" id="UP000006038">
    <property type="component" value="Chromosome 7"/>
</dbReference>
<evidence type="ECO:0000259" key="3">
    <source>
        <dbReference type="Pfam" id="PF25598"/>
    </source>
</evidence>
<sequence length="428" mass="45072">MDVARVRRCPEKARAVGWANLGWNIGMSSWAKVLCPAMFQKYNQIDTAVFVAYCAITVANHAALGPDAAPDARRTAAARIRLLAKHRSDIRELIGVSGAIPALVPLLRSTDPVAQESAVTALLNLSLEERNRSAITAAGAIKPLVYALRTGTAPAKQNAACALLSLSGIEENRATIGACGAIPPLVALLSAGSTRGKKDALTTLYRLCSARRNKERAVSAGAVVPLVHLIGERGSGTSEKAMVVLASLAGIVEGRDAVVEAGGIPALVETIEDGPVREREFAVVALLQLCTECPRNRALLVREGAIPPLVALSQSGSARAKHKAETLLGYLREQRQGGGGCRSVEPVAASSLARYMSSSILGLDCFISKQLLPASGPLTAAHNVENLAYSIITILLKTIAGQSMISINCQIVVSRVWLGRHHLSAHFA</sequence>
<accession>J3MMG3</accession>
<dbReference type="eggNOG" id="KOG0167">
    <property type="taxonomic scope" value="Eukaryota"/>
</dbReference>
<dbReference type="AlphaFoldDB" id="J3MMG3"/>
<evidence type="ECO:0000256" key="2">
    <source>
        <dbReference type="PROSITE-ProRule" id="PRU00259"/>
    </source>
</evidence>
<dbReference type="PANTHER" id="PTHR23315">
    <property type="entry name" value="U BOX DOMAIN-CONTAINING"/>
    <property type="match status" value="1"/>
</dbReference>
<proteinExistence type="predicted"/>
<dbReference type="SMART" id="SM00185">
    <property type="entry name" value="ARM"/>
    <property type="match status" value="6"/>
</dbReference>
<feature type="repeat" description="ARM" evidence="2">
    <location>
        <begin position="98"/>
        <end position="140"/>
    </location>
</feature>
<keyword evidence="1" id="KW-0833">Ubl conjugation pathway</keyword>
<name>J3MMG3_ORYBR</name>